<dbReference type="SUPFAM" id="SSF53383">
    <property type="entry name" value="PLP-dependent transferases"/>
    <property type="match status" value="1"/>
</dbReference>
<dbReference type="EMBL" id="JBCEWA010000002">
    <property type="protein sequence ID" value="MEL5987499.1"/>
    <property type="molecule type" value="Genomic_DNA"/>
</dbReference>
<dbReference type="PANTHER" id="PTHR11601">
    <property type="entry name" value="CYSTEINE DESULFURYLASE FAMILY MEMBER"/>
    <property type="match status" value="1"/>
</dbReference>
<keyword evidence="5" id="KW-1185">Reference proteome</keyword>
<comment type="caution">
    <text evidence="4">The sequence shown here is derived from an EMBL/GenBank/DDBJ whole genome shotgun (WGS) entry which is preliminary data.</text>
</comment>
<feature type="domain" description="Aminotransferase class V" evidence="3">
    <location>
        <begin position="2"/>
        <end position="364"/>
    </location>
</feature>
<comment type="cofactor">
    <cofactor evidence="1">
        <name>pyridoxal 5'-phosphate</name>
        <dbReference type="ChEBI" id="CHEBI:597326"/>
    </cofactor>
</comment>
<reference evidence="4 5" key="1">
    <citation type="submission" date="2024-04" db="EMBL/GenBank/DDBJ databases">
        <authorList>
            <person name="Wu Y.S."/>
            <person name="Zhang L."/>
        </authorList>
    </citation>
    <scope>NUCLEOTIDE SEQUENCE [LARGE SCALE GENOMIC DNA]</scope>
    <source>
        <strain evidence="4 5">KG-01</strain>
    </source>
</reference>
<sequence>MIYLDNSATTKPDEQVMRAFIQANERFYANPASLHEMGVETNKLLSRSRQQVADVFGTTAEQVVFTSGGSESNNFIIKGIARANTHRGKHILVSAIEHASVLESVRALEQEGFTVDYVDVTTTGIVDLEDLQRKLQKDTVLVSVMHVNNEVGAIQPIEQIAQIVHRESRAFFHVDAVQSFGKLPIRFASEAGPDVITISGHKLHALKGTGVAVFRKQMTLEPLIHGGGQEMGLRSGTVAVPQYVALSKAIRLAAEQQQVNARKYSMWRNELHEFLQQFEAIRVLSTNHGAPHIVSYAVSGIKGEVMINAMQAHNVIISTSSACHSKDTKVSHVVSAMNVPHEYARGVVRISFGMFNTDEEIQQVKDIIERVIQQVKGEVKKYEMA</sequence>
<dbReference type="Pfam" id="PF00266">
    <property type="entry name" value="Aminotran_5"/>
    <property type="match status" value="1"/>
</dbReference>
<evidence type="ECO:0000256" key="1">
    <source>
        <dbReference type="ARBA" id="ARBA00001933"/>
    </source>
</evidence>
<dbReference type="Proteomes" id="UP001398420">
    <property type="component" value="Unassembled WGS sequence"/>
</dbReference>
<protein>
    <submittedName>
        <fullName evidence="4">Cysteine desulfurase family protein</fullName>
    </submittedName>
</protein>
<dbReference type="InterPro" id="IPR016454">
    <property type="entry name" value="Cysteine_dSase"/>
</dbReference>
<gene>
    <name evidence="4" type="ORF">AAF454_03540</name>
</gene>
<evidence type="ECO:0000313" key="4">
    <source>
        <dbReference type="EMBL" id="MEL5987499.1"/>
    </source>
</evidence>
<evidence type="ECO:0000256" key="2">
    <source>
        <dbReference type="ARBA" id="ARBA00022898"/>
    </source>
</evidence>
<dbReference type="InterPro" id="IPR000192">
    <property type="entry name" value="Aminotrans_V_dom"/>
</dbReference>
<dbReference type="RefSeq" id="WP_342302673.1">
    <property type="nucleotide sequence ID" value="NZ_JBCEWA010000002.1"/>
</dbReference>
<keyword evidence="2" id="KW-0663">Pyridoxal phosphate</keyword>
<evidence type="ECO:0000313" key="5">
    <source>
        <dbReference type="Proteomes" id="UP001398420"/>
    </source>
</evidence>
<dbReference type="InterPro" id="IPR015421">
    <property type="entry name" value="PyrdxlP-dep_Trfase_major"/>
</dbReference>
<dbReference type="PIRSF" id="PIRSF005572">
    <property type="entry name" value="NifS"/>
    <property type="match status" value="1"/>
</dbReference>
<accession>A0ABU9LIH8</accession>
<dbReference type="Gene3D" id="3.40.640.10">
    <property type="entry name" value="Type I PLP-dependent aspartate aminotransferase-like (Major domain)"/>
    <property type="match status" value="1"/>
</dbReference>
<name>A0ABU9LIH8_9BACL</name>
<proteinExistence type="predicted"/>
<dbReference type="Gene3D" id="3.90.1150.10">
    <property type="entry name" value="Aspartate Aminotransferase, domain 1"/>
    <property type="match status" value="1"/>
</dbReference>
<dbReference type="InterPro" id="IPR015424">
    <property type="entry name" value="PyrdxlP-dep_Trfase"/>
</dbReference>
<evidence type="ECO:0000259" key="3">
    <source>
        <dbReference type="Pfam" id="PF00266"/>
    </source>
</evidence>
<dbReference type="PANTHER" id="PTHR11601:SF50">
    <property type="entry name" value="CYSTEINE DESULFURASE ISCS 2-RELATED"/>
    <property type="match status" value="1"/>
</dbReference>
<organism evidence="4 5">
    <name type="scientific">Kurthia gibsonii</name>
    <dbReference type="NCBI Taxonomy" id="33946"/>
    <lineage>
        <taxon>Bacteria</taxon>
        <taxon>Bacillati</taxon>
        <taxon>Bacillota</taxon>
        <taxon>Bacilli</taxon>
        <taxon>Bacillales</taxon>
        <taxon>Caryophanaceae</taxon>
        <taxon>Kurthia</taxon>
    </lineage>
</organism>
<dbReference type="InterPro" id="IPR015422">
    <property type="entry name" value="PyrdxlP-dep_Trfase_small"/>
</dbReference>